<keyword evidence="1" id="KW-1133">Transmembrane helix</keyword>
<reference evidence="3 4" key="1">
    <citation type="submission" date="2018-06" db="EMBL/GenBank/DDBJ databases">
        <authorList>
            <consortium name="Pathogen Informatics"/>
            <person name="Doyle S."/>
        </authorList>
    </citation>
    <scope>NUCLEOTIDE SEQUENCE [LARGE SCALE GENOMIC DNA]</scope>
    <source>
        <strain evidence="3 4">NCTC11661</strain>
    </source>
</reference>
<dbReference type="EMBL" id="UFTJ01000003">
    <property type="protein sequence ID" value="SUV52799.1"/>
    <property type="molecule type" value="Genomic_DNA"/>
</dbReference>
<protein>
    <submittedName>
        <fullName evidence="3">Predicted integral membrane protein</fullName>
    </submittedName>
</protein>
<evidence type="ECO:0000259" key="2">
    <source>
        <dbReference type="Pfam" id="PF04892"/>
    </source>
</evidence>
<dbReference type="Proteomes" id="UP000255515">
    <property type="component" value="Unassembled WGS sequence"/>
</dbReference>
<dbReference type="PANTHER" id="PTHR28008">
    <property type="entry name" value="DOMAIN PROTEIN, PUTATIVE (AFU_ORTHOLOGUE AFUA_3G10980)-RELATED"/>
    <property type="match status" value="1"/>
</dbReference>
<dbReference type="PANTHER" id="PTHR28008:SF1">
    <property type="entry name" value="DOMAIN PROTEIN, PUTATIVE (AFU_ORTHOLOGUE AFUA_3G10980)-RELATED"/>
    <property type="match status" value="1"/>
</dbReference>
<feature type="transmembrane region" description="Helical" evidence="1">
    <location>
        <begin position="83"/>
        <end position="100"/>
    </location>
</feature>
<dbReference type="AlphaFoldDB" id="A0A380ZVP5"/>
<sequence length="105" mass="12335">MPIYWALLTYALLRPSIEKTDHWFLFSGIDKVVHFIFFLVLGFMFKMAYPKITLHYFSILLFSYALFTEILQEIMAVGRTGDIYDLIADVLGFLLGFWIVKKLVK</sequence>
<dbReference type="NCBIfam" id="NF037970">
    <property type="entry name" value="vanZ_1"/>
    <property type="match status" value="1"/>
</dbReference>
<feature type="transmembrane region" description="Helical" evidence="1">
    <location>
        <begin position="52"/>
        <end position="71"/>
    </location>
</feature>
<name>A0A380ZVP5_9FLAO</name>
<evidence type="ECO:0000256" key="1">
    <source>
        <dbReference type="SAM" id="Phobius"/>
    </source>
</evidence>
<keyword evidence="1" id="KW-0812">Transmembrane</keyword>
<evidence type="ECO:0000313" key="3">
    <source>
        <dbReference type="EMBL" id="SUV52799.1"/>
    </source>
</evidence>
<dbReference type="InterPro" id="IPR006976">
    <property type="entry name" value="VanZ-like"/>
</dbReference>
<feature type="domain" description="VanZ-like" evidence="2">
    <location>
        <begin position="25"/>
        <end position="101"/>
    </location>
</feature>
<feature type="transmembrane region" description="Helical" evidence="1">
    <location>
        <begin position="23"/>
        <end position="45"/>
    </location>
</feature>
<accession>A0A380ZVP5</accession>
<organism evidence="3 4">
    <name type="scientific">Bergeyella zoohelcum</name>
    <dbReference type="NCBI Taxonomy" id="1015"/>
    <lineage>
        <taxon>Bacteria</taxon>
        <taxon>Pseudomonadati</taxon>
        <taxon>Bacteroidota</taxon>
        <taxon>Flavobacteriia</taxon>
        <taxon>Flavobacteriales</taxon>
        <taxon>Weeksellaceae</taxon>
        <taxon>Bergeyella</taxon>
    </lineage>
</organism>
<dbReference type="Pfam" id="PF04892">
    <property type="entry name" value="VanZ"/>
    <property type="match status" value="1"/>
</dbReference>
<evidence type="ECO:0000313" key="4">
    <source>
        <dbReference type="Proteomes" id="UP000255515"/>
    </source>
</evidence>
<dbReference type="RefSeq" id="WP_002688063.1">
    <property type="nucleotide sequence ID" value="NZ_UFTJ01000003.1"/>
</dbReference>
<gene>
    <name evidence="3" type="ORF">NCTC11661_01944</name>
</gene>
<proteinExistence type="predicted"/>
<keyword evidence="1" id="KW-0472">Membrane</keyword>